<evidence type="ECO:0000313" key="13">
    <source>
        <dbReference type="Proteomes" id="UP000265566"/>
    </source>
</evidence>
<name>A0A396GFL3_MEDTR</name>
<keyword evidence="3" id="KW-0813">Transport</keyword>
<dbReference type="GO" id="GO:0046923">
    <property type="term" value="F:ER retention sequence binding"/>
    <property type="evidence" value="ECO:0007669"/>
    <property type="project" value="InterPro"/>
</dbReference>
<evidence type="ECO:0000313" key="12">
    <source>
        <dbReference type="EMBL" id="RHN39021.1"/>
    </source>
</evidence>
<evidence type="ECO:0000256" key="3">
    <source>
        <dbReference type="ARBA" id="ARBA00022448"/>
    </source>
</evidence>
<dbReference type="EMBL" id="PSQE01000008">
    <property type="protein sequence ID" value="RHN39021.1"/>
    <property type="molecule type" value="Genomic_DNA"/>
</dbReference>
<evidence type="ECO:0000256" key="2">
    <source>
        <dbReference type="ARBA" id="ARBA00010120"/>
    </source>
</evidence>
<gene>
    <name evidence="12" type="ORF">MtrunA17_Chr8g0339381</name>
</gene>
<dbReference type="Pfam" id="PF00810">
    <property type="entry name" value="ER_lumen_recept"/>
    <property type="match status" value="1"/>
</dbReference>
<dbReference type="AlphaFoldDB" id="A0A396GFL3"/>
<protein>
    <submittedName>
        <fullName evidence="12">Putative ER lumen protein retaining receptor</fullName>
    </submittedName>
</protein>
<keyword evidence="7" id="KW-0653">Protein transport</keyword>
<keyword evidence="9 11" id="KW-0472">Membrane</keyword>
<dbReference type="GO" id="GO:0006621">
    <property type="term" value="P:protein retention in ER lumen"/>
    <property type="evidence" value="ECO:0007669"/>
    <property type="project" value="InterPro"/>
</dbReference>
<evidence type="ECO:0000256" key="9">
    <source>
        <dbReference type="ARBA" id="ARBA00023136"/>
    </source>
</evidence>
<evidence type="ECO:0000256" key="1">
    <source>
        <dbReference type="ARBA" id="ARBA00004477"/>
    </source>
</evidence>
<keyword evidence="6" id="KW-0931">ER-Golgi transport</keyword>
<sequence>MKNAKMVETFTGYYVFALGVSRFFTLAFWIIHMNNHWFANKGLREVVEGEWARG</sequence>
<keyword evidence="8 11" id="KW-1133">Transmembrane helix</keyword>
<organism evidence="12 13">
    <name type="scientific">Medicago truncatula</name>
    <name type="common">Barrel medic</name>
    <name type="synonym">Medicago tribuloides</name>
    <dbReference type="NCBI Taxonomy" id="3880"/>
    <lineage>
        <taxon>Eukaryota</taxon>
        <taxon>Viridiplantae</taxon>
        <taxon>Streptophyta</taxon>
        <taxon>Embryophyta</taxon>
        <taxon>Tracheophyta</taxon>
        <taxon>Spermatophyta</taxon>
        <taxon>Magnoliopsida</taxon>
        <taxon>eudicotyledons</taxon>
        <taxon>Gunneridae</taxon>
        <taxon>Pentapetalae</taxon>
        <taxon>rosids</taxon>
        <taxon>fabids</taxon>
        <taxon>Fabales</taxon>
        <taxon>Fabaceae</taxon>
        <taxon>Papilionoideae</taxon>
        <taxon>50 kb inversion clade</taxon>
        <taxon>NPAAA clade</taxon>
        <taxon>Hologalegina</taxon>
        <taxon>IRL clade</taxon>
        <taxon>Trifolieae</taxon>
        <taxon>Medicago</taxon>
    </lineage>
</organism>
<dbReference type="InterPro" id="IPR000133">
    <property type="entry name" value="ER_ret_rcpt"/>
</dbReference>
<comment type="subcellular location">
    <subcellularLocation>
        <location evidence="1">Endoplasmic reticulum membrane</location>
        <topology evidence="1">Multi-pass membrane protein</topology>
    </subcellularLocation>
</comment>
<dbReference type="GO" id="GO:0015031">
    <property type="term" value="P:protein transport"/>
    <property type="evidence" value="ECO:0007669"/>
    <property type="project" value="UniProtKB-KW"/>
</dbReference>
<accession>A0A396GFL3</accession>
<proteinExistence type="inferred from homology"/>
<keyword evidence="10 12" id="KW-0675">Receptor</keyword>
<dbReference type="GO" id="GO:0005789">
    <property type="term" value="C:endoplasmic reticulum membrane"/>
    <property type="evidence" value="ECO:0007669"/>
    <property type="project" value="UniProtKB-SubCell"/>
</dbReference>
<keyword evidence="5" id="KW-0256">Endoplasmic reticulum</keyword>
<evidence type="ECO:0000256" key="7">
    <source>
        <dbReference type="ARBA" id="ARBA00022927"/>
    </source>
</evidence>
<comment type="similarity">
    <text evidence="2">Belongs to the ERD2 family.</text>
</comment>
<reference evidence="13" key="1">
    <citation type="journal article" date="2018" name="Nat. Plants">
        <title>Whole-genome landscape of Medicago truncatula symbiotic genes.</title>
        <authorList>
            <person name="Pecrix Y."/>
            <person name="Staton S.E."/>
            <person name="Sallet E."/>
            <person name="Lelandais-Briere C."/>
            <person name="Moreau S."/>
            <person name="Carrere S."/>
            <person name="Blein T."/>
            <person name="Jardinaud M.F."/>
            <person name="Latrasse D."/>
            <person name="Zouine M."/>
            <person name="Zahm M."/>
            <person name="Kreplak J."/>
            <person name="Mayjonade B."/>
            <person name="Satge C."/>
            <person name="Perez M."/>
            <person name="Cauet S."/>
            <person name="Marande W."/>
            <person name="Chantry-Darmon C."/>
            <person name="Lopez-Roques C."/>
            <person name="Bouchez O."/>
            <person name="Berard A."/>
            <person name="Debelle F."/>
            <person name="Munos S."/>
            <person name="Bendahmane A."/>
            <person name="Berges H."/>
            <person name="Niebel A."/>
            <person name="Buitink J."/>
            <person name="Frugier F."/>
            <person name="Benhamed M."/>
            <person name="Crespi M."/>
            <person name="Gouzy J."/>
            <person name="Gamas P."/>
        </authorList>
    </citation>
    <scope>NUCLEOTIDE SEQUENCE [LARGE SCALE GENOMIC DNA]</scope>
    <source>
        <strain evidence="13">cv. Jemalong A17</strain>
    </source>
</reference>
<feature type="transmembrane region" description="Helical" evidence="11">
    <location>
        <begin position="12"/>
        <end position="31"/>
    </location>
</feature>
<dbReference type="GO" id="GO:0016192">
    <property type="term" value="P:vesicle-mediated transport"/>
    <property type="evidence" value="ECO:0007669"/>
    <property type="project" value="UniProtKB-KW"/>
</dbReference>
<evidence type="ECO:0000256" key="11">
    <source>
        <dbReference type="SAM" id="Phobius"/>
    </source>
</evidence>
<evidence type="ECO:0000256" key="5">
    <source>
        <dbReference type="ARBA" id="ARBA00022824"/>
    </source>
</evidence>
<dbReference type="Proteomes" id="UP000265566">
    <property type="component" value="Chromosome 8"/>
</dbReference>
<comment type="caution">
    <text evidence="12">The sequence shown here is derived from an EMBL/GenBank/DDBJ whole genome shotgun (WGS) entry which is preliminary data.</text>
</comment>
<keyword evidence="4 11" id="KW-0812">Transmembrane</keyword>
<dbReference type="Gramene" id="rna45006">
    <property type="protein sequence ID" value="RHN39021.1"/>
    <property type="gene ID" value="gene45006"/>
</dbReference>
<evidence type="ECO:0000256" key="4">
    <source>
        <dbReference type="ARBA" id="ARBA00022692"/>
    </source>
</evidence>
<evidence type="ECO:0000256" key="10">
    <source>
        <dbReference type="ARBA" id="ARBA00023170"/>
    </source>
</evidence>
<evidence type="ECO:0000256" key="8">
    <source>
        <dbReference type="ARBA" id="ARBA00022989"/>
    </source>
</evidence>
<evidence type="ECO:0000256" key="6">
    <source>
        <dbReference type="ARBA" id="ARBA00022892"/>
    </source>
</evidence>